<reference evidence="1" key="1">
    <citation type="submission" date="2021-02" db="EMBL/GenBank/DDBJ databases">
        <title>Salinimicrobium sp. nov. isolated from seawater in Tongyeong, Republic of Korea.</title>
        <authorList>
            <person name="Lee S.-J."/>
        </authorList>
    </citation>
    <scope>NUCLEOTIDE SEQUENCE</scope>
    <source>
        <strain evidence="1">HN-2-9-2</strain>
    </source>
</reference>
<evidence type="ECO:0000313" key="1">
    <source>
        <dbReference type="EMBL" id="UZH55952.1"/>
    </source>
</evidence>
<protein>
    <submittedName>
        <fullName evidence="1">Uncharacterized protein</fullName>
    </submittedName>
</protein>
<name>A0ABY6NSR7_9FLAO</name>
<sequence>MRNIMMILLLVTGGIFAQEKELSEARSQYSRAVESEAAAKRLLKISEANAFTNPVMMGYKAAGHMMMAKHVGNPFKKMSHFNKGKEILGSAIAADKDNLELRFLRFAVQAEAPGFLGYRDNLEEDKRLLLNGVGKIKDAVLQKMIINYLKTSKGLTSAEKEKLD</sequence>
<evidence type="ECO:0000313" key="2">
    <source>
        <dbReference type="Proteomes" id="UP001163981"/>
    </source>
</evidence>
<organism evidence="1 2">
    <name type="scientific">Salinimicrobium tongyeongense</name>
    <dbReference type="NCBI Taxonomy" id="2809707"/>
    <lineage>
        <taxon>Bacteria</taxon>
        <taxon>Pseudomonadati</taxon>
        <taxon>Bacteroidota</taxon>
        <taxon>Flavobacteriia</taxon>
        <taxon>Flavobacteriales</taxon>
        <taxon>Flavobacteriaceae</taxon>
        <taxon>Salinimicrobium</taxon>
    </lineage>
</organism>
<dbReference type="RefSeq" id="WP_265164362.1">
    <property type="nucleotide sequence ID" value="NZ_CP069620.1"/>
</dbReference>
<gene>
    <name evidence="1" type="ORF">JRG66_03455</name>
</gene>
<dbReference type="Proteomes" id="UP001163981">
    <property type="component" value="Chromosome"/>
</dbReference>
<accession>A0ABY6NSR7</accession>
<keyword evidence="2" id="KW-1185">Reference proteome</keyword>
<dbReference type="EMBL" id="CP069620">
    <property type="protein sequence ID" value="UZH55952.1"/>
    <property type="molecule type" value="Genomic_DNA"/>
</dbReference>
<proteinExistence type="predicted"/>